<reference evidence="3" key="1">
    <citation type="journal article" date="2019" name="Int. J. Syst. Evol. Microbiol.">
        <title>The Global Catalogue of Microorganisms (GCM) 10K type strain sequencing project: providing services to taxonomists for standard genome sequencing and annotation.</title>
        <authorList>
            <consortium name="The Broad Institute Genomics Platform"/>
            <consortium name="The Broad Institute Genome Sequencing Center for Infectious Disease"/>
            <person name="Wu L."/>
            <person name="Ma J."/>
        </authorList>
    </citation>
    <scope>NUCLEOTIDE SEQUENCE [LARGE SCALE GENOMIC DNA]</scope>
    <source>
        <strain evidence="3">JCM 18956</strain>
    </source>
</reference>
<proteinExistence type="predicted"/>
<dbReference type="Proteomes" id="UP001501295">
    <property type="component" value="Unassembled WGS sequence"/>
</dbReference>
<dbReference type="EMBL" id="BAABLM010000001">
    <property type="protein sequence ID" value="GAA4668209.1"/>
    <property type="molecule type" value="Genomic_DNA"/>
</dbReference>
<accession>A0ABP8VNZ4</accession>
<keyword evidence="3" id="KW-1185">Reference proteome</keyword>
<organism evidence="2 3">
    <name type="scientific">Frondihabitans cladoniiphilus</name>
    <dbReference type="NCBI Taxonomy" id="715785"/>
    <lineage>
        <taxon>Bacteria</taxon>
        <taxon>Bacillati</taxon>
        <taxon>Actinomycetota</taxon>
        <taxon>Actinomycetes</taxon>
        <taxon>Micrococcales</taxon>
        <taxon>Microbacteriaceae</taxon>
        <taxon>Frondihabitans</taxon>
    </lineage>
</organism>
<feature type="region of interest" description="Disordered" evidence="1">
    <location>
        <begin position="1"/>
        <end position="23"/>
    </location>
</feature>
<protein>
    <submittedName>
        <fullName evidence="2">Uncharacterized protein</fullName>
    </submittedName>
</protein>
<dbReference type="InterPro" id="IPR056510">
    <property type="entry name" value="WapI"/>
</dbReference>
<feature type="compositionally biased region" description="Polar residues" evidence="1">
    <location>
        <begin position="12"/>
        <end position="23"/>
    </location>
</feature>
<evidence type="ECO:0000313" key="2">
    <source>
        <dbReference type="EMBL" id="GAA4668209.1"/>
    </source>
</evidence>
<evidence type="ECO:0000313" key="3">
    <source>
        <dbReference type="Proteomes" id="UP001501295"/>
    </source>
</evidence>
<gene>
    <name evidence="2" type="ORF">GCM10025780_08490</name>
</gene>
<name>A0ABP8VNZ4_9MICO</name>
<comment type="caution">
    <text evidence="2">The sequence shown here is derived from an EMBL/GenBank/DDBJ whole genome shotgun (WGS) entry which is preliminary data.</text>
</comment>
<dbReference type="Pfam" id="PF24716">
    <property type="entry name" value="WapI"/>
    <property type="match status" value="1"/>
</dbReference>
<sequence>MLSGDLTRSRAAGTTVTVGPPQGSTYARRMMLRSRESEDFVEVTPLGYESATGPTDPDTDEWLVIRIRARQGAASWEVTFSCLLAGEAQMLAHWLRGGATRIPDGPRPQWGSDPEPQLTFSEPHLGFALATGTTTALLLRVFLAYEADQPATDTEPDWWDSDTRIDLPFEPVDLVAAAAAFLHELRPFPRR</sequence>
<evidence type="ECO:0000256" key="1">
    <source>
        <dbReference type="SAM" id="MobiDB-lite"/>
    </source>
</evidence>